<feature type="signal peptide" evidence="3">
    <location>
        <begin position="1"/>
        <end position="17"/>
    </location>
</feature>
<sequence length="153" mass="16871">MKYMLTLLVVTVTVVGAIDNKTAPVDPVILPCVSHTMNLGDVVLVQSPGYPARLTNKSSCQQNIVCQSPPAMFEVNCEVFNLEDLSTCANERLIISYNTTSSTFCGNITSTWVFPTNEMNLEFITNGQHNSPGYKCSITCLREQTNDQPQQVM</sequence>
<evidence type="ECO:0000313" key="9">
    <source>
        <dbReference type="Proteomes" id="UP000747542"/>
    </source>
</evidence>
<evidence type="ECO:0000256" key="1">
    <source>
        <dbReference type="ARBA" id="ARBA00023157"/>
    </source>
</evidence>
<organism evidence="8 9">
    <name type="scientific">Homarus americanus</name>
    <name type="common">American lobster</name>
    <dbReference type="NCBI Taxonomy" id="6706"/>
    <lineage>
        <taxon>Eukaryota</taxon>
        <taxon>Metazoa</taxon>
        <taxon>Ecdysozoa</taxon>
        <taxon>Arthropoda</taxon>
        <taxon>Crustacea</taxon>
        <taxon>Multicrustacea</taxon>
        <taxon>Malacostraca</taxon>
        <taxon>Eumalacostraca</taxon>
        <taxon>Eucarida</taxon>
        <taxon>Decapoda</taxon>
        <taxon>Pleocyemata</taxon>
        <taxon>Astacidea</taxon>
        <taxon>Nephropoidea</taxon>
        <taxon>Nephropidae</taxon>
        <taxon>Homarus</taxon>
    </lineage>
</organism>
<dbReference type="EMBL" id="JAHLQT010036649">
    <property type="protein sequence ID" value="KAG7157846.1"/>
    <property type="molecule type" value="Genomic_DNA"/>
</dbReference>
<evidence type="ECO:0000313" key="6">
    <source>
        <dbReference type="EMBL" id="KAG7157846.1"/>
    </source>
</evidence>
<evidence type="ECO:0000259" key="4">
    <source>
        <dbReference type="PROSITE" id="PS01180"/>
    </source>
</evidence>
<dbReference type="EMBL" id="JAHLQT010033055">
    <property type="protein sequence ID" value="KAG7159648.1"/>
    <property type="molecule type" value="Genomic_DNA"/>
</dbReference>
<dbReference type="PROSITE" id="PS01180">
    <property type="entry name" value="CUB"/>
    <property type="match status" value="1"/>
</dbReference>
<evidence type="ECO:0000313" key="5">
    <source>
        <dbReference type="EMBL" id="KAG7153577.1"/>
    </source>
</evidence>
<keyword evidence="1 2" id="KW-1015">Disulfide bond</keyword>
<dbReference type="EMBL" id="JAHLQT010046472">
    <property type="protein sequence ID" value="KAG7153577.1"/>
    <property type="molecule type" value="Genomic_DNA"/>
</dbReference>
<reference evidence="8" key="1">
    <citation type="journal article" date="2021" name="Sci. Adv.">
        <title>The American lobster genome reveals insights on longevity, neural, and immune adaptations.</title>
        <authorList>
            <person name="Polinski J.M."/>
            <person name="Zimin A.V."/>
            <person name="Clark K.F."/>
            <person name="Kohn A.B."/>
            <person name="Sadowski N."/>
            <person name="Timp W."/>
            <person name="Ptitsyn A."/>
            <person name="Khanna P."/>
            <person name="Romanova D.Y."/>
            <person name="Williams P."/>
            <person name="Greenwood S.J."/>
            <person name="Moroz L.L."/>
            <person name="Walt D.R."/>
            <person name="Bodnar A.G."/>
        </authorList>
    </citation>
    <scope>NUCLEOTIDE SEQUENCE</scope>
    <source>
        <strain evidence="8">GMGI-L3</strain>
    </source>
</reference>
<evidence type="ECO:0000256" key="2">
    <source>
        <dbReference type="PROSITE-ProRule" id="PRU00059"/>
    </source>
</evidence>
<keyword evidence="3" id="KW-0732">Signal</keyword>
<proteinExistence type="predicted"/>
<dbReference type="InterPro" id="IPR000859">
    <property type="entry name" value="CUB_dom"/>
</dbReference>
<evidence type="ECO:0000313" key="8">
    <source>
        <dbReference type="EMBL" id="KAG7160815.1"/>
    </source>
</evidence>
<comment type="caution">
    <text evidence="8">The sequence shown here is derived from an EMBL/GenBank/DDBJ whole genome shotgun (WGS) entry which is preliminary data.</text>
</comment>
<evidence type="ECO:0000256" key="3">
    <source>
        <dbReference type="SAM" id="SignalP"/>
    </source>
</evidence>
<name>A0A8J5JN91_HOMAM</name>
<keyword evidence="9" id="KW-1185">Reference proteome</keyword>
<dbReference type="Pfam" id="PF00431">
    <property type="entry name" value="CUB"/>
    <property type="match status" value="1"/>
</dbReference>
<comment type="caution">
    <text evidence="2">Lacks conserved residue(s) required for the propagation of feature annotation.</text>
</comment>
<dbReference type="Proteomes" id="UP000747542">
    <property type="component" value="Unassembled WGS sequence"/>
</dbReference>
<feature type="disulfide bond" evidence="2">
    <location>
        <begin position="88"/>
        <end position="105"/>
    </location>
</feature>
<gene>
    <name evidence="8" type="primary">Cdcp-L9</name>
    <name evidence="5" type="synonym">Cdcp-L16</name>
    <name evidence="6" type="synonym">Cdcp-L17</name>
    <name evidence="7" type="synonym">Cdcp-L3</name>
    <name evidence="5" type="ORF">Hamer_G027679</name>
    <name evidence="6" type="ORF">Hamer_G027931</name>
    <name evidence="7" type="ORF">Hamer_G029131</name>
    <name evidence="8" type="ORF">Hamer_G031182</name>
</gene>
<evidence type="ECO:0000313" key="7">
    <source>
        <dbReference type="EMBL" id="KAG7159648.1"/>
    </source>
</evidence>
<feature type="domain" description="CUB" evidence="4">
    <location>
        <begin position="32"/>
        <end position="141"/>
    </location>
</feature>
<accession>A0A8J5JN91</accession>
<dbReference type="AlphaFoldDB" id="A0A8J5JN91"/>
<dbReference type="EMBL" id="JAHLQT010030621">
    <property type="protein sequence ID" value="KAG7160815.1"/>
    <property type="molecule type" value="Genomic_DNA"/>
</dbReference>
<feature type="chain" id="PRO_5035415916" evidence="3">
    <location>
        <begin position="18"/>
        <end position="153"/>
    </location>
</feature>
<protein>
    <submittedName>
        <fullName evidence="5">Putative CUB domain-containing protein-like 16</fullName>
    </submittedName>
    <submittedName>
        <fullName evidence="6">Putative CUB domain-containing protein-like 17</fullName>
    </submittedName>
    <submittedName>
        <fullName evidence="7">Putative CUB domain-containing protein-like 3</fullName>
    </submittedName>
    <submittedName>
        <fullName evidence="8">Putative CUB domain-containing protein-like 9</fullName>
    </submittedName>
</protein>
<dbReference type="CDD" id="cd00041">
    <property type="entry name" value="CUB"/>
    <property type="match status" value="1"/>
</dbReference>